<protein>
    <submittedName>
        <fullName evidence="2">Uncharacterized protein</fullName>
    </submittedName>
</protein>
<keyword evidence="1" id="KW-1133">Transmembrane helix</keyword>
<name>A0A841HXT9_9DEIO</name>
<feature type="transmembrane region" description="Helical" evidence="1">
    <location>
        <begin position="105"/>
        <end position="124"/>
    </location>
</feature>
<dbReference type="EMBL" id="JACHHG010000001">
    <property type="protein sequence ID" value="MBB6096738.1"/>
    <property type="molecule type" value="Genomic_DNA"/>
</dbReference>
<feature type="transmembrane region" description="Helical" evidence="1">
    <location>
        <begin position="37"/>
        <end position="56"/>
    </location>
</feature>
<keyword evidence="1" id="KW-0472">Membrane</keyword>
<accession>A0A841HXT9</accession>
<comment type="caution">
    <text evidence="2">The sequence shown here is derived from an EMBL/GenBank/DDBJ whole genome shotgun (WGS) entry which is preliminary data.</text>
</comment>
<feature type="transmembrane region" description="Helical" evidence="1">
    <location>
        <begin position="158"/>
        <end position="177"/>
    </location>
</feature>
<reference evidence="2 3" key="1">
    <citation type="submission" date="2020-08" db="EMBL/GenBank/DDBJ databases">
        <title>Genomic Encyclopedia of Type Strains, Phase IV (KMG-IV): sequencing the most valuable type-strain genomes for metagenomic binning, comparative biology and taxonomic classification.</title>
        <authorList>
            <person name="Goeker M."/>
        </authorList>
    </citation>
    <scope>NUCLEOTIDE SEQUENCE [LARGE SCALE GENOMIC DNA]</scope>
    <source>
        <strain evidence="2 3">DSM 21458</strain>
    </source>
</reference>
<evidence type="ECO:0000256" key="1">
    <source>
        <dbReference type="SAM" id="Phobius"/>
    </source>
</evidence>
<dbReference type="AlphaFoldDB" id="A0A841HXT9"/>
<gene>
    <name evidence="2" type="ORF">HNR42_000150</name>
</gene>
<organism evidence="2 3">
    <name type="scientific">Deinobacterium chartae</name>
    <dbReference type="NCBI Taxonomy" id="521158"/>
    <lineage>
        <taxon>Bacteria</taxon>
        <taxon>Thermotogati</taxon>
        <taxon>Deinococcota</taxon>
        <taxon>Deinococci</taxon>
        <taxon>Deinococcales</taxon>
        <taxon>Deinococcaceae</taxon>
        <taxon>Deinobacterium</taxon>
    </lineage>
</organism>
<evidence type="ECO:0000313" key="2">
    <source>
        <dbReference type="EMBL" id="MBB6096738.1"/>
    </source>
</evidence>
<dbReference type="Proteomes" id="UP000569951">
    <property type="component" value="Unassembled WGS sequence"/>
</dbReference>
<evidence type="ECO:0000313" key="3">
    <source>
        <dbReference type="Proteomes" id="UP000569951"/>
    </source>
</evidence>
<dbReference type="RefSeq" id="WP_183983501.1">
    <property type="nucleotide sequence ID" value="NZ_JACHHG010000001.1"/>
</dbReference>
<keyword evidence="1" id="KW-0812">Transmembrane</keyword>
<proteinExistence type="predicted"/>
<keyword evidence="3" id="KW-1185">Reference proteome</keyword>
<sequence length="193" mass="20825">MNQKTLGIIALVCSPAMLIEGLRHNLKPVPNELTDPTGALLYAAFSIGWLCSMIGLRRLRAAGDGQAGRYLLDLTLASITLAILQTPMDLLKLPTSHPLYLVTDLAWPASMLLTFVVSVAALFARALPGWTRFVPMLCGISVPLTLLLTLLLGRELPGLLMLLHTAVAWALLGWVVYRSNPQGPAPLRPQLAA</sequence>
<feature type="transmembrane region" description="Helical" evidence="1">
    <location>
        <begin position="133"/>
        <end position="152"/>
    </location>
</feature>
<feature type="transmembrane region" description="Helical" evidence="1">
    <location>
        <begin position="68"/>
        <end position="85"/>
    </location>
</feature>